<keyword evidence="1" id="KW-0472">Membrane</keyword>
<sequence>MAPQPVAFAAGVLVSGIAYWNLQRTLEERRHLLVEQLLQGKQGVSFTQTIVDDLYGDLKLAMPKASQEAADYAKFRESWNSSVQGVKDGFTGLFKREEKKE</sequence>
<keyword evidence="1" id="KW-0812">Transmembrane</keyword>
<name>A0A7S1XY74_9STRA</name>
<dbReference type="EMBL" id="HBGJ01037819">
    <property type="protein sequence ID" value="CAD9265478.1"/>
    <property type="molecule type" value="Transcribed_RNA"/>
</dbReference>
<feature type="transmembrane region" description="Helical" evidence="1">
    <location>
        <begin position="6"/>
        <end position="22"/>
    </location>
</feature>
<evidence type="ECO:0000256" key="1">
    <source>
        <dbReference type="SAM" id="Phobius"/>
    </source>
</evidence>
<keyword evidence="1" id="KW-1133">Transmembrane helix</keyword>
<organism evidence="2">
    <name type="scientific">Phaeomonas parva</name>
    <dbReference type="NCBI Taxonomy" id="124430"/>
    <lineage>
        <taxon>Eukaryota</taxon>
        <taxon>Sar</taxon>
        <taxon>Stramenopiles</taxon>
        <taxon>Ochrophyta</taxon>
        <taxon>Pinguiophyceae</taxon>
        <taxon>Pinguiochrysidales</taxon>
        <taxon>Pinguiochrysidaceae</taxon>
        <taxon>Phaeomonas</taxon>
    </lineage>
</organism>
<accession>A0A7S1XY74</accession>
<gene>
    <name evidence="2" type="ORF">PPAR1163_LOCUS23894</name>
</gene>
<evidence type="ECO:0000313" key="2">
    <source>
        <dbReference type="EMBL" id="CAD9265478.1"/>
    </source>
</evidence>
<dbReference type="AlphaFoldDB" id="A0A7S1XY74"/>
<proteinExistence type="predicted"/>
<reference evidence="2" key="1">
    <citation type="submission" date="2021-01" db="EMBL/GenBank/DDBJ databases">
        <authorList>
            <person name="Corre E."/>
            <person name="Pelletier E."/>
            <person name="Niang G."/>
            <person name="Scheremetjew M."/>
            <person name="Finn R."/>
            <person name="Kale V."/>
            <person name="Holt S."/>
            <person name="Cochrane G."/>
            <person name="Meng A."/>
            <person name="Brown T."/>
            <person name="Cohen L."/>
        </authorList>
    </citation>
    <scope>NUCLEOTIDE SEQUENCE</scope>
    <source>
        <strain evidence="2">CCMP2877</strain>
    </source>
</reference>
<protein>
    <submittedName>
        <fullName evidence="2">Uncharacterized protein</fullName>
    </submittedName>
</protein>